<dbReference type="GO" id="GO:0016020">
    <property type="term" value="C:membrane"/>
    <property type="evidence" value="ECO:0007669"/>
    <property type="project" value="UniProtKB-SubCell"/>
</dbReference>
<evidence type="ECO:0000256" key="6">
    <source>
        <dbReference type="SAM" id="Phobius"/>
    </source>
</evidence>
<evidence type="ECO:0000313" key="8">
    <source>
        <dbReference type="Proteomes" id="UP001208570"/>
    </source>
</evidence>
<keyword evidence="4 6" id="KW-1133">Transmembrane helix</keyword>
<keyword evidence="2" id="KW-0813">Transport</keyword>
<dbReference type="InterPro" id="IPR050930">
    <property type="entry name" value="MFS_Vesicular_Transporter"/>
</dbReference>
<evidence type="ECO:0000256" key="2">
    <source>
        <dbReference type="ARBA" id="ARBA00022448"/>
    </source>
</evidence>
<keyword evidence="3 6" id="KW-0812">Transmembrane</keyword>
<dbReference type="PANTHER" id="PTHR23506">
    <property type="entry name" value="GH10249P"/>
    <property type="match status" value="1"/>
</dbReference>
<evidence type="ECO:0000256" key="4">
    <source>
        <dbReference type="ARBA" id="ARBA00022989"/>
    </source>
</evidence>
<keyword evidence="5 6" id="KW-0472">Membrane</keyword>
<sequence>LIQFIASPIFGVNLVKLGPKYLFVAGNFLVSTCAILFGLLEWSPNGIEYVIMCFLVRSVEALGSAASVTATYTLGAITFPQHISTVM</sequence>
<name>A0AAD9K957_9ANNE</name>
<dbReference type="SUPFAM" id="SSF103473">
    <property type="entry name" value="MFS general substrate transporter"/>
    <property type="match status" value="1"/>
</dbReference>
<comment type="subcellular location">
    <subcellularLocation>
        <location evidence="1">Membrane</location>
        <topology evidence="1">Multi-pass membrane protein</topology>
    </subcellularLocation>
</comment>
<comment type="caution">
    <text evidence="7">The sequence shown here is derived from an EMBL/GenBank/DDBJ whole genome shotgun (WGS) entry which is preliminary data.</text>
</comment>
<keyword evidence="8" id="KW-1185">Reference proteome</keyword>
<dbReference type="InterPro" id="IPR036259">
    <property type="entry name" value="MFS_trans_sf"/>
</dbReference>
<organism evidence="7 8">
    <name type="scientific">Paralvinella palmiformis</name>
    <dbReference type="NCBI Taxonomy" id="53620"/>
    <lineage>
        <taxon>Eukaryota</taxon>
        <taxon>Metazoa</taxon>
        <taxon>Spiralia</taxon>
        <taxon>Lophotrochozoa</taxon>
        <taxon>Annelida</taxon>
        <taxon>Polychaeta</taxon>
        <taxon>Sedentaria</taxon>
        <taxon>Canalipalpata</taxon>
        <taxon>Terebellida</taxon>
        <taxon>Terebelliformia</taxon>
        <taxon>Alvinellidae</taxon>
        <taxon>Paralvinella</taxon>
    </lineage>
</organism>
<gene>
    <name evidence="7" type="ORF">LSH36_40g15050</name>
</gene>
<dbReference type="Gene3D" id="1.20.1250.20">
    <property type="entry name" value="MFS general substrate transporter like domains"/>
    <property type="match status" value="1"/>
</dbReference>
<dbReference type="Proteomes" id="UP001208570">
    <property type="component" value="Unassembled WGS sequence"/>
</dbReference>
<evidence type="ECO:0000313" key="7">
    <source>
        <dbReference type="EMBL" id="KAK2166303.1"/>
    </source>
</evidence>
<evidence type="ECO:0000256" key="1">
    <source>
        <dbReference type="ARBA" id="ARBA00004141"/>
    </source>
</evidence>
<feature type="non-terminal residue" evidence="7">
    <location>
        <position position="87"/>
    </location>
</feature>
<dbReference type="GO" id="GO:0022857">
    <property type="term" value="F:transmembrane transporter activity"/>
    <property type="evidence" value="ECO:0007669"/>
    <property type="project" value="TreeGrafter"/>
</dbReference>
<dbReference type="PANTHER" id="PTHR23506:SF26">
    <property type="entry name" value="MFS-TYPE TRANSPORTER SLC18B1"/>
    <property type="match status" value="1"/>
</dbReference>
<evidence type="ECO:0000256" key="5">
    <source>
        <dbReference type="ARBA" id="ARBA00023136"/>
    </source>
</evidence>
<reference evidence="7" key="1">
    <citation type="journal article" date="2023" name="Mol. Biol. Evol.">
        <title>Third-Generation Sequencing Reveals the Adaptive Role of the Epigenome in Three Deep-Sea Polychaetes.</title>
        <authorList>
            <person name="Perez M."/>
            <person name="Aroh O."/>
            <person name="Sun Y."/>
            <person name="Lan Y."/>
            <person name="Juniper S.K."/>
            <person name="Young C.R."/>
            <person name="Angers B."/>
            <person name="Qian P.Y."/>
        </authorList>
    </citation>
    <scope>NUCLEOTIDE SEQUENCE</scope>
    <source>
        <strain evidence="7">P08H-3</strain>
    </source>
</reference>
<proteinExistence type="predicted"/>
<evidence type="ECO:0000256" key="3">
    <source>
        <dbReference type="ARBA" id="ARBA00022692"/>
    </source>
</evidence>
<protein>
    <submittedName>
        <fullName evidence="7">Uncharacterized protein</fullName>
    </submittedName>
</protein>
<dbReference type="AlphaFoldDB" id="A0AAD9K957"/>
<accession>A0AAD9K957</accession>
<feature type="non-terminal residue" evidence="7">
    <location>
        <position position="1"/>
    </location>
</feature>
<feature type="transmembrane region" description="Helical" evidence="6">
    <location>
        <begin position="21"/>
        <end position="42"/>
    </location>
</feature>
<dbReference type="EMBL" id="JAODUP010000040">
    <property type="protein sequence ID" value="KAK2166303.1"/>
    <property type="molecule type" value="Genomic_DNA"/>
</dbReference>